<evidence type="ECO:0000256" key="10">
    <source>
        <dbReference type="ARBA" id="ARBA00023012"/>
    </source>
</evidence>
<dbReference type="FunFam" id="1.10.287.130:FF:000001">
    <property type="entry name" value="Two-component sensor histidine kinase"/>
    <property type="match status" value="1"/>
</dbReference>
<dbReference type="InterPro" id="IPR005467">
    <property type="entry name" value="His_kinase_dom"/>
</dbReference>
<dbReference type="GO" id="GO:0000155">
    <property type="term" value="F:phosphorelay sensor kinase activity"/>
    <property type="evidence" value="ECO:0007669"/>
    <property type="project" value="InterPro"/>
</dbReference>
<comment type="subcellular location">
    <subcellularLocation>
        <location evidence="2">Cell membrane</location>
        <topology evidence="2">Multi-pass membrane protein</topology>
    </subcellularLocation>
</comment>
<keyword evidence="12" id="KW-1133">Transmembrane helix</keyword>
<dbReference type="Gene3D" id="3.30.565.10">
    <property type="entry name" value="Histidine kinase-like ATPase, C-terminal domain"/>
    <property type="match status" value="1"/>
</dbReference>
<evidence type="ECO:0000256" key="5">
    <source>
        <dbReference type="ARBA" id="ARBA00022553"/>
    </source>
</evidence>
<reference evidence="15 16" key="1">
    <citation type="journal article" date="2017" name="Int. J. Syst. Evol. Microbiol.">
        <title>Bacillus notoginsengisoli sp. nov., a novel bacterium isolated from the rhizosphere of Panax notoginseng.</title>
        <authorList>
            <person name="Zhang M.Y."/>
            <person name="Cheng J."/>
            <person name="Cai Y."/>
            <person name="Zhang T.Y."/>
            <person name="Wu Y.Y."/>
            <person name="Manikprabhu D."/>
            <person name="Li W.J."/>
            <person name="Zhang Y.X."/>
        </authorList>
    </citation>
    <scope>NUCLEOTIDE SEQUENCE [LARGE SCALE GENOMIC DNA]</scope>
    <source>
        <strain evidence="15 16">JCM 30743</strain>
    </source>
</reference>
<dbReference type="Pfam" id="PF00672">
    <property type="entry name" value="HAMP"/>
    <property type="match status" value="1"/>
</dbReference>
<keyword evidence="6" id="KW-0808">Transferase</keyword>
<dbReference type="Proteomes" id="UP000284416">
    <property type="component" value="Unassembled WGS sequence"/>
</dbReference>
<dbReference type="EC" id="2.7.13.3" evidence="3"/>
<feature type="transmembrane region" description="Helical" evidence="12">
    <location>
        <begin position="12"/>
        <end position="34"/>
    </location>
</feature>
<comment type="caution">
    <text evidence="15">The sequence shown here is derived from an EMBL/GenBank/DDBJ whole genome shotgun (WGS) entry which is preliminary data.</text>
</comment>
<dbReference type="SUPFAM" id="SSF55874">
    <property type="entry name" value="ATPase domain of HSP90 chaperone/DNA topoisomerase II/histidine kinase"/>
    <property type="match status" value="1"/>
</dbReference>
<evidence type="ECO:0000259" key="13">
    <source>
        <dbReference type="PROSITE" id="PS50109"/>
    </source>
</evidence>
<keyword evidence="10" id="KW-0902">Two-component regulatory system</keyword>
<dbReference type="FunFam" id="3.30.565.10:FF:000006">
    <property type="entry name" value="Sensor histidine kinase WalK"/>
    <property type="match status" value="1"/>
</dbReference>
<dbReference type="InterPro" id="IPR036890">
    <property type="entry name" value="HATPase_C_sf"/>
</dbReference>
<dbReference type="InterPro" id="IPR004358">
    <property type="entry name" value="Sig_transdc_His_kin-like_C"/>
</dbReference>
<dbReference type="InterPro" id="IPR003661">
    <property type="entry name" value="HisK_dim/P_dom"/>
</dbReference>
<dbReference type="PANTHER" id="PTHR43711">
    <property type="entry name" value="TWO-COMPONENT HISTIDINE KINASE"/>
    <property type="match status" value="1"/>
</dbReference>
<evidence type="ECO:0000256" key="12">
    <source>
        <dbReference type="SAM" id="Phobius"/>
    </source>
</evidence>
<evidence type="ECO:0000256" key="11">
    <source>
        <dbReference type="ARBA" id="ARBA00023136"/>
    </source>
</evidence>
<dbReference type="CDD" id="cd06225">
    <property type="entry name" value="HAMP"/>
    <property type="match status" value="1"/>
</dbReference>
<gene>
    <name evidence="15" type="ORF">D1B31_16645</name>
</gene>
<evidence type="ECO:0000256" key="8">
    <source>
        <dbReference type="ARBA" id="ARBA00022777"/>
    </source>
</evidence>
<keyword evidence="9" id="KW-0067">ATP-binding</keyword>
<evidence type="ECO:0000256" key="1">
    <source>
        <dbReference type="ARBA" id="ARBA00000085"/>
    </source>
</evidence>
<evidence type="ECO:0000313" key="15">
    <source>
        <dbReference type="EMBL" id="RHW37403.1"/>
    </source>
</evidence>
<dbReference type="SUPFAM" id="SSF47384">
    <property type="entry name" value="Homodimeric domain of signal transducing histidine kinase"/>
    <property type="match status" value="1"/>
</dbReference>
<dbReference type="InterPro" id="IPR003660">
    <property type="entry name" value="HAMP_dom"/>
</dbReference>
<dbReference type="SMART" id="SM00388">
    <property type="entry name" value="HisKA"/>
    <property type="match status" value="1"/>
</dbReference>
<dbReference type="SUPFAM" id="SSF158472">
    <property type="entry name" value="HAMP domain-like"/>
    <property type="match status" value="1"/>
</dbReference>
<dbReference type="InterPro" id="IPR003594">
    <property type="entry name" value="HATPase_dom"/>
</dbReference>
<dbReference type="OrthoDB" id="9813151at2"/>
<dbReference type="PROSITE" id="PS50109">
    <property type="entry name" value="HIS_KIN"/>
    <property type="match status" value="1"/>
</dbReference>
<keyword evidence="4" id="KW-1003">Cell membrane</keyword>
<evidence type="ECO:0000256" key="9">
    <source>
        <dbReference type="ARBA" id="ARBA00022840"/>
    </source>
</evidence>
<keyword evidence="11 12" id="KW-0472">Membrane</keyword>
<evidence type="ECO:0000256" key="3">
    <source>
        <dbReference type="ARBA" id="ARBA00012438"/>
    </source>
</evidence>
<dbReference type="AlphaFoldDB" id="A0A417YRS9"/>
<dbReference type="PANTHER" id="PTHR43711:SF1">
    <property type="entry name" value="HISTIDINE KINASE 1"/>
    <property type="match status" value="1"/>
</dbReference>
<evidence type="ECO:0000256" key="4">
    <source>
        <dbReference type="ARBA" id="ARBA00022475"/>
    </source>
</evidence>
<dbReference type="PROSITE" id="PS50885">
    <property type="entry name" value="HAMP"/>
    <property type="match status" value="1"/>
</dbReference>
<evidence type="ECO:0000313" key="16">
    <source>
        <dbReference type="Proteomes" id="UP000284416"/>
    </source>
</evidence>
<comment type="catalytic activity">
    <reaction evidence="1">
        <text>ATP + protein L-histidine = ADP + protein N-phospho-L-histidine.</text>
        <dbReference type="EC" id="2.7.13.3"/>
    </reaction>
</comment>
<dbReference type="SMART" id="SM00304">
    <property type="entry name" value="HAMP"/>
    <property type="match status" value="1"/>
</dbReference>
<keyword evidence="12" id="KW-0812">Transmembrane</keyword>
<evidence type="ECO:0000256" key="7">
    <source>
        <dbReference type="ARBA" id="ARBA00022741"/>
    </source>
</evidence>
<dbReference type="CDD" id="cd00082">
    <property type="entry name" value="HisKA"/>
    <property type="match status" value="1"/>
</dbReference>
<organism evidence="15 16">
    <name type="scientific">Neobacillus notoginsengisoli</name>
    <dbReference type="NCBI Taxonomy" id="1578198"/>
    <lineage>
        <taxon>Bacteria</taxon>
        <taxon>Bacillati</taxon>
        <taxon>Bacillota</taxon>
        <taxon>Bacilli</taxon>
        <taxon>Bacillales</taxon>
        <taxon>Bacillaceae</taxon>
        <taxon>Neobacillus</taxon>
    </lineage>
</organism>
<dbReference type="InterPro" id="IPR036097">
    <property type="entry name" value="HisK_dim/P_sf"/>
</dbReference>
<name>A0A417YRS9_9BACI</name>
<keyword evidence="7" id="KW-0547">Nucleotide-binding</keyword>
<feature type="transmembrane region" description="Helical" evidence="12">
    <location>
        <begin position="155"/>
        <end position="177"/>
    </location>
</feature>
<keyword evidence="16" id="KW-1185">Reference proteome</keyword>
<dbReference type="Pfam" id="PF00512">
    <property type="entry name" value="HisKA"/>
    <property type="match status" value="1"/>
</dbReference>
<keyword evidence="5" id="KW-0597">Phosphoprotein</keyword>
<dbReference type="CDD" id="cd00075">
    <property type="entry name" value="HATPase"/>
    <property type="match status" value="1"/>
</dbReference>
<dbReference type="EMBL" id="QWEG01000010">
    <property type="protein sequence ID" value="RHW37403.1"/>
    <property type="molecule type" value="Genomic_DNA"/>
</dbReference>
<dbReference type="SMART" id="SM00387">
    <property type="entry name" value="HATPase_c"/>
    <property type="match status" value="1"/>
</dbReference>
<evidence type="ECO:0000256" key="2">
    <source>
        <dbReference type="ARBA" id="ARBA00004651"/>
    </source>
</evidence>
<sequence>MTKFKSISMKLGFTFSAIFISLFFILGFILYGIFTNIFVDYIQQDLLTRTKNHASILEKSFNESTIAHVLEMEQGIPSEVLITDSNNRILDSSIRLEEKITKNLHSKTIRDEGEIIENNWKNQKYIIAVSPIGNQLGFIYMFYPSSILREIVFVMNILFIAANAGILLLAFGIIGILSRSLTKPLLAMKDATTKMAMGKYRQTIPVKGQDEIAQLGNSIQLLGEQLKHFEDSRNDFLAAVSHELRTPLTYIKGYSDVLQKGLIKDQKEQEDYLRIINKEAHRVAYMVNDLFEMSKLQTGNFLLEKEAASINIPIEKVIMNLGPVARNKGLKLKMELQPDLPDIPIDLDRLEQAFYNLIENSIKFTTQGSVTVKTFVKSDFIVVEVSDTGTGIPASDLPKIFDRFYRVDQSRTRKTGGTGLGLYVVKQIVEAHNGEIHVTSHESTGTTFSLFLKIGVQK</sequence>
<dbReference type="PRINTS" id="PR00344">
    <property type="entry name" value="BCTRLSENSOR"/>
</dbReference>
<proteinExistence type="predicted"/>
<accession>A0A417YRS9</accession>
<protein>
    <recommendedName>
        <fullName evidence="3">histidine kinase</fullName>
        <ecNumber evidence="3">2.7.13.3</ecNumber>
    </recommendedName>
</protein>
<dbReference type="Pfam" id="PF02518">
    <property type="entry name" value="HATPase_c"/>
    <property type="match status" value="1"/>
</dbReference>
<feature type="domain" description="Histidine kinase" evidence="13">
    <location>
        <begin position="239"/>
        <end position="456"/>
    </location>
</feature>
<keyword evidence="8 15" id="KW-0418">Kinase</keyword>
<feature type="domain" description="HAMP" evidence="14">
    <location>
        <begin position="179"/>
        <end position="231"/>
    </location>
</feature>
<evidence type="ECO:0000256" key="6">
    <source>
        <dbReference type="ARBA" id="ARBA00022679"/>
    </source>
</evidence>
<dbReference type="InterPro" id="IPR050736">
    <property type="entry name" value="Sensor_HK_Regulatory"/>
</dbReference>
<dbReference type="GO" id="GO:0005524">
    <property type="term" value="F:ATP binding"/>
    <property type="evidence" value="ECO:0007669"/>
    <property type="project" value="UniProtKB-KW"/>
</dbReference>
<dbReference type="Gene3D" id="6.10.340.10">
    <property type="match status" value="1"/>
</dbReference>
<evidence type="ECO:0000259" key="14">
    <source>
        <dbReference type="PROSITE" id="PS50885"/>
    </source>
</evidence>
<dbReference type="GO" id="GO:0005886">
    <property type="term" value="C:plasma membrane"/>
    <property type="evidence" value="ECO:0007669"/>
    <property type="project" value="UniProtKB-SubCell"/>
</dbReference>
<feature type="transmembrane region" description="Helical" evidence="12">
    <location>
        <begin position="125"/>
        <end position="143"/>
    </location>
</feature>
<dbReference type="Gene3D" id="1.10.287.130">
    <property type="match status" value="1"/>
</dbReference>